<accession>A0A517QR74</accession>
<reference evidence="1 2" key="1">
    <citation type="submission" date="2019-02" db="EMBL/GenBank/DDBJ databases">
        <title>Deep-cultivation of Planctomycetes and their phenomic and genomic characterization uncovers novel biology.</title>
        <authorList>
            <person name="Wiegand S."/>
            <person name="Jogler M."/>
            <person name="Boedeker C."/>
            <person name="Pinto D."/>
            <person name="Vollmers J."/>
            <person name="Rivas-Marin E."/>
            <person name="Kohn T."/>
            <person name="Peeters S.H."/>
            <person name="Heuer A."/>
            <person name="Rast P."/>
            <person name="Oberbeckmann S."/>
            <person name="Bunk B."/>
            <person name="Jeske O."/>
            <person name="Meyerdierks A."/>
            <person name="Storesund J.E."/>
            <person name="Kallscheuer N."/>
            <person name="Luecker S."/>
            <person name="Lage O.M."/>
            <person name="Pohl T."/>
            <person name="Merkel B.J."/>
            <person name="Hornburger P."/>
            <person name="Mueller R.-W."/>
            <person name="Bruemmer F."/>
            <person name="Labrenz M."/>
            <person name="Spormann A.M."/>
            <person name="Op den Camp H."/>
            <person name="Overmann J."/>
            <person name="Amann R."/>
            <person name="Jetten M.S.M."/>
            <person name="Mascher T."/>
            <person name="Medema M.H."/>
            <person name="Devos D.P."/>
            <person name="Kaster A.-K."/>
            <person name="Ovreas L."/>
            <person name="Rohde M."/>
            <person name="Galperin M.Y."/>
            <person name="Jogler C."/>
        </authorList>
    </citation>
    <scope>NUCLEOTIDE SEQUENCE [LARGE SCALE GENOMIC DNA]</scope>
    <source>
        <strain evidence="1 2">Mal48</strain>
    </source>
</reference>
<name>A0A517QR74_9PLAN</name>
<dbReference type="EMBL" id="CP036267">
    <property type="protein sequence ID" value="QDT34108.1"/>
    <property type="molecule type" value="Genomic_DNA"/>
</dbReference>
<proteinExistence type="predicted"/>
<evidence type="ECO:0000313" key="1">
    <source>
        <dbReference type="EMBL" id="QDT34108.1"/>
    </source>
</evidence>
<organism evidence="1 2">
    <name type="scientific">Thalassoglobus polymorphus</name>
    <dbReference type="NCBI Taxonomy" id="2527994"/>
    <lineage>
        <taxon>Bacteria</taxon>
        <taxon>Pseudomonadati</taxon>
        <taxon>Planctomycetota</taxon>
        <taxon>Planctomycetia</taxon>
        <taxon>Planctomycetales</taxon>
        <taxon>Planctomycetaceae</taxon>
        <taxon>Thalassoglobus</taxon>
    </lineage>
</organism>
<protein>
    <recommendedName>
        <fullName evidence="3">Response regulatory domain-containing protein</fullName>
    </recommendedName>
</protein>
<evidence type="ECO:0000313" key="2">
    <source>
        <dbReference type="Proteomes" id="UP000315724"/>
    </source>
</evidence>
<evidence type="ECO:0008006" key="3">
    <source>
        <dbReference type="Google" id="ProtNLM"/>
    </source>
</evidence>
<keyword evidence="2" id="KW-1185">Reference proteome</keyword>
<dbReference type="RefSeq" id="WP_145201527.1">
    <property type="nucleotide sequence ID" value="NZ_CP036267.1"/>
</dbReference>
<dbReference type="Proteomes" id="UP000315724">
    <property type="component" value="Chromosome"/>
</dbReference>
<sequence>MSTRTIAVCEKKSFLTASLEREFATDREITFRWFPYVDDLLSHLSRHSYEIAIVDFSQVDSQSLTQLANFACQLQLMVTCPKDDFDFECLLREIGVKSVIPVGTNAKQVAQTIQKMIARPE</sequence>
<dbReference type="OrthoDB" id="9943202at2"/>
<dbReference type="AlphaFoldDB" id="A0A517QR74"/>
<dbReference type="KEGG" id="tpol:Mal48_33680"/>
<gene>
    <name evidence="1" type="ORF">Mal48_33680</name>
</gene>